<evidence type="ECO:0000256" key="7">
    <source>
        <dbReference type="SAM" id="SignalP"/>
    </source>
</evidence>
<keyword evidence="7" id="KW-0732">Signal</keyword>
<dbReference type="PROSITE" id="PS00136">
    <property type="entry name" value="SUBTILASE_ASP"/>
    <property type="match status" value="1"/>
</dbReference>
<dbReference type="Pfam" id="PF00082">
    <property type="entry name" value="Peptidase_S8"/>
    <property type="match status" value="1"/>
</dbReference>
<gene>
    <name evidence="9" type="ORF">GALMADRAFT_130422</name>
</gene>
<organism evidence="9 10">
    <name type="scientific">Galerina marginata (strain CBS 339.88)</name>
    <dbReference type="NCBI Taxonomy" id="685588"/>
    <lineage>
        <taxon>Eukaryota</taxon>
        <taxon>Fungi</taxon>
        <taxon>Dikarya</taxon>
        <taxon>Basidiomycota</taxon>
        <taxon>Agaricomycotina</taxon>
        <taxon>Agaricomycetes</taxon>
        <taxon>Agaricomycetidae</taxon>
        <taxon>Agaricales</taxon>
        <taxon>Agaricineae</taxon>
        <taxon>Strophariaceae</taxon>
        <taxon>Galerina</taxon>
    </lineage>
</organism>
<dbReference type="InterPro" id="IPR036852">
    <property type="entry name" value="Peptidase_S8/S53_dom_sf"/>
</dbReference>
<feature type="active site" description="Charge relay system" evidence="5">
    <location>
        <position position="333"/>
    </location>
</feature>
<name>A0A067SI61_GALM3</name>
<dbReference type="Gene3D" id="3.40.50.200">
    <property type="entry name" value="Peptidase S8/S53 domain"/>
    <property type="match status" value="1"/>
</dbReference>
<keyword evidence="4 5" id="KW-0720">Serine protease</keyword>
<feature type="active site" description="Charge relay system" evidence="5">
    <location>
        <position position="178"/>
    </location>
</feature>
<feature type="active site" description="Charge relay system" evidence="5">
    <location>
        <position position="147"/>
    </location>
</feature>
<dbReference type="FunFam" id="3.40.50.200:FF:000007">
    <property type="entry name" value="Subtilisin-like serine protease"/>
    <property type="match status" value="1"/>
</dbReference>
<keyword evidence="3 5" id="KW-0378">Hydrolase</keyword>
<dbReference type="PRINTS" id="PR00723">
    <property type="entry name" value="SUBTILISIN"/>
</dbReference>
<comment type="similarity">
    <text evidence="1 5 6">Belongs to the peptidase S8 family.</text>
</comment>
<keyword evidence="10" id="KW-1185">Reference proteome</keyword>
<dbReference type="CDD" id="cd04077">
    <property type="entry name" value="Peptidases_S8_PCSK9_ProteinaseK_like"/>
    <property type="match status" value="1"/>
</dbReference>
<dbReference type="PANTHER" id="PTHR43806">
    <property type="entry name" value="PEPTIDASE S8"/>
    <property type="match status" value="1"/>
</dbReference>
<dbReference type="InterPro" id="IPR023827">
    <property type="entry name" value="Peptidase_S8_Asp-AS"/>
</dbReference>
<evidence type="ECO:0000256" key="5">
    <source>
        <dbReference type="PROSITE-ProRule" id="PRU01240"/>
    </source>
</evidence>
<dbReference type="InterPro" id="IPR034193">
    <property type="entry name" value="PCSK9_ProteinaseK-like"/>
</dbReference>
<evidence type="ECO:0000256" key="4">
    <source>
        <dbReference type="ARBA" id="ARBA00022825"/>
    </source>
</evidence>
<protein>
    <recommendedName>
        <fullName evidence="8">Peptidase S8/S53 domain-containing protein</fullName>
    </recommendedName>
</protein>
<dbReference type="InterPro" id="IPR023828">
    <property type="entry name" value="Peptidase_S8_Ser-AS"/>
</dbReference>
<dbReference type="InterPro" id="IPR037045">
    <property type="entry name" value="S8pro/Inhibitor_I9_sf"/>
</dbReference>
<dbReference type="AlphaFoldDB" id="A0A067SI61"/>
<dbReference type="GO" id="GO:0005615">
    <property type="term" value="C:extracellular space"/>
    <property type="evidence" value="ECO:0007669"/>
    <property type="project" value="TreeGrafter"/>
</dbReference>
<dbReference type="PROSITE" id="PS00137">
    <property type="entry name" value="SUBTILASE_HIS"/>
    <property type="match status" value="1"/>
</dbReference>
<dbReference type="PROSITE" id="PS51892">
    <property type="entry name" value="SUBTILASE"/>
    <property type="match status" value="1"/>
</dbReference>
<evidence type="ECO:0000259" key="8">
    <source>
        <dbReference type="Pfam" id="PF00082"/>
    </source>
</evidence>
<evidence type="ECO:0000256" key="2">
    <source>
        <dbReference type="ARBA" id="ARBA00022670"/>
    </source>
</evidence>
<dbReference type="STRING" id="685588.A0A067SI61"/>
<dbReference type="PANTHER" id="PTHR43806:SF58">
    <property type="entry name" value="ALKALINE PROTEASE 1-RELATED"/>
    <property type="match status" value="1"/>
</dbReference>
<dbReference type="SUPFAM" id="SSF54897">
    <property type="entry name" value="Protease propeptides/inhibitors"/>
    <property type="match status" value="1"/>
</dbReference>
<dbReference type="GO" id="GO:0006508">
    <property type="term" value="P:proteolysis"/>
    <property type="evidence" value="ECO:0007669"/>
    <property type="project" value="UniProtKB-KW"/>
</dbReference>
<evidence type="ECO:0000256" key="1">
    <source>
        <dbReference type="ARBA" id="ARBA00011073"/>
    </source>
</evidence>
<dbReference type="PROSITE" id="PS00138">
    <property type="entry name" value="SUBTILASE_SER"/>
    <property type="match status" value="1"/>
</dbReference>
<dbReference type="Gene3D" id="3.30.70.80">
    <property type="entry name" value="Peptidase S8 propeptide/proteinase inhibitor I9"/>
    <property type="match status" value="1"/>
</dbReference>
<dbReference type="OrthoDB" id="19448at2759"/>
<sequence length="388" mass="39643">MRFFVAVYATLAVLPAAVLAAPTALLSVEAYSGTTTGKYIVKFKQGASRKAWIQKLGLSQAVDWNHFNGFASNLQNDALNSLRASPDVESVSEDGIMHSTATQEDATWGLQRISTVDVIADPTAPAQSFTYTYDDSAGEGVDIYIVDTGVYVNHTQFGGRATFGLAVGSYAQADGSGHGTHCAGTAAGITFGVAKKASIIGVKVLSDSESGSLSDILTGLNWVMSQAQVSGRPSVVSLSIAGGPSIPMDSAIASLTDAGIHVAVAAGNSDLDAANTSPARAPSAITVGASDITDARAFFSNFGAVVDVFAPGLDVLSSWIGSDTATNTISGTSMATPHVAGLIAYLIGKDGNLSPADMSAKLQAYSVKDALTGLSSPSNNDLAHNAPL</sequence>
<feature type="domain" description="Peptidase S8/S53" evidence="8">
    <location>
        <begin position="138"/>
        <end position="363"/>
    </location>
</feature>
<dbReference type="InterPro" id="IPR015500">
    <property type="entry name" value="Peptidase_S8_subtilisin-rel"/>
</dbReference>
<feature type="chain" id="PRO_5001648965" description="Peptidase S8/S53 domain-containing protein" evidence="7">
    <location>
        <begin position="21"/>
        <end position="388"/>
    </location>
</feature>
<feature type="signal peptide" evidence="7">
    <location>
        <begin position="1"/>
        <end position="20"/>
    </location>
</feature>
<evidence type="ECO:0000313" key="10">
    <source>
        <dbReference type="Proteomes" id="UP000027222"/>
    </source>
</evidence>
<evidence type="ECO:0000256" key="6">
    <source>
        <dbReference type="RuleBase" id="RU003355"/>
    </source>
</evidence>
<dbReference type="InterPro" id="IPR050131">
    <property type="entry name" value="Peptidase_S8_subtilisin-like"/>
</dbReference>
<evidence type="ECO:0000313" key="9">
    <source>
        <dbReference type="EMBL" id="KDR67404.1"/>
    </source>
</evidence>
<accession>A0A067SI61</accession>
<dbReference type="InterPro" id="IPR000209">
    <property type="entry name" value="Peptidase_S8/S53_dom"/>
</dbReference>
<evidence type="ECO:0000256" key="3">
    <source>
        <dbReference type="ARBA" id="ARBA00022801"/>
    </source>
</evidence>
<dbReference type="HOGENOM" id="CLU_011263_1_4_1"/>
<dbReference type="InterPro" id="IPR022398">
    <property type="entry name" value="Peptidase_S8_His-AS"/>
</dbReference>
<dbReference type="EMBL" id="KL142415">
    <property type="protein sequence ID" value="KDR67404.1"/>
    <property type="molecule type" value="Genomic_DNA"/>
</dbReference>
<dbReference type="GO" id="GO:0004252">
    <property type="term" value="F:serine-type endopeptidase activity"/>
    <property type="evidence" value="ECO:0007669"/>
    <property type="project" value="UniProtKB-UniRule"/>
</dbReference>
<dbReference type="SUPFAM" id="SSF52743">
    <property type="entry name" value="Subtilisin-like"/>
    <property type="match status" value="1"/>
</dbReference>
<dbReference type="Proteomes" id="UP000027222">
    <property type="component" value="Unassembled WGS sequence"/>
</dbReference>
<keyword evidence="2 5" id="KW-0645">Protease</keyword>
<proteinExistence type="inferred from homology"/>
<reference evidence="10" key="1">
    <citation type="journal article" date="2014" name="Proc. Natl. Acad. Sci. U.S.A.">
        <title>Extensive sampling of basidiomycete genomes demonstrates inadequacy of the white-rot/brown-rot paradigm for wood decay fungi.</title>
        <authorList>
            <person name="Riley R."/>
            <person name="Salamov A.A."/>
            <person name="Brown D.W."/>
            <person name="Nagy L.G."/>
            <person name="Floudas D."/>
            <person name="Held B.W."/>
            <person name="Levasseur A."/>
            <person name="Lombard V."/>
            <person name="Morin E."/>
            <person name="Otillar R."/>
            <person name="Lindquist E.A."/>
            <person name="Sun H."/>
            <person name="LaButti K.M."/>
            <person name="Schmutz J."/>
            <person name="Jabbour D."/>
            <person name="Luo H."/>
            <person name="Baker S.E."/>
            <person name="Pisabarro A.G."/>
            <person name="Walton J.D."/>
            <person name="Blanchette R.A."/>
            <person name="Henrissat B."/>
            <person name="Martin F."/>
            <person name="Cullen D."/>
            <person name="Hibbett D.S."/>
            <person name="Grigoriev I.V."/>
        </authorList>
    </citation>
    <scope>NUCLEOTIDE SEQUENCE [LARGE SCALE GENOMIC DNA]</scope>
    <source>
        <strain evidence="10">CBS 339.88</strain>
    </source>
</reference>